<proteinExistence type="predicted"/>
<keyword evidence="3" id="KW-1185">Reference proteome</keyword>
<evidence type="ECO:0000259" key="2">
    <source>
        <dbReference type="SMART" id="SM01083"/>
    </source>
</evidence>
<dbReference type="SMART" id="SM01083">
    <property type="entry name" value="Cir_N"/>
    <property type="match status" value="1"/>
</dbReference>
<dbReference type="AlphaFoldDB" id="A0A9R1TJD2"/>
<dbReference type="Pfam" id="PF10197">
    <property type="entry name" value="Cir_N"/>
    <property type="match status" value="1"/>
</dbReference>
<evidence type="ECO:0000256" key="1">
    <source>
        <dbReference type="SAM" id="MobiDB-lite"/>
    </source>
</evidence>
<keyword evidence="4" id="KW-0675">Receptor</keyword>
<dbReference type="InterPro" id="IPR039875">
    <property type="entry name" value="LENG1-like"/>
</dbReference>
<organism evidence="3 4">
    <name type="scientific">Fopius arisanus</name>
    <dbReference type="NCBI Taxonomy" id="64838"/>
    <lineage>
        <taxon>Eukaryota</taxon>
        <taxon>Metazoa</taxon>
        <taxon>Ecdysozoa</taxon>
        <taxon>Arthropoda</taxon>
        <taxon>Hexapoda</taxon>
        <taxon>Insecta</taxon>
        <taxon>Pterygota</taxon>
        <taxon>Neoptera</taxon>
        <taxon>Endopterygota</taxon>
        <taxon>Hymenoptera</taxon>
        <taxon>Apocrita</taxon>
        <taxon>Ichneumonoidea</taxon>
        <taxon>Braconidae</taxon>
        <taxon>Opiinae</taxon>
        <taxon>Fopius</taxon>
    </lineage>
</organism>
<dbReference type="PANTHER" id="PTHR22093">
    <property type="entry name" value="LEUKOCYTE RECEPTOR CLUSTER LRC MEMBER 1"/>
    <property type="match status" value="1"/>
</dbReference>
<feature type="region of interest" description="Disordered" evidence="1">
    <location>
        <begin position="171"/>
        <end position="219"/>
    </location>
</feature>
<accession>A0A9R1TJD2</accession>
<feature type="region of interest" description="Disordered" evidence="1">
    <location>
        <begin position="88"/>
        <end position="107"/>
    </location>
</feature>
<feature type="compositionally biased region" description="Basic and acidic residues" evidence="1">
    <location>
        <begin position="177"/>
        <end position="190"/>
    </location>
</feature>
<feature type="region of interest" description="Disordered" evidence="1">
    <location>
        <begin position="20"/>
        <end position="45"/>
    </location>
</feature>
<dbReference type="Proteomes" id="UP000694866">
    <property type="component" value="Unplaced"/>
</dbReference>
<dbReference type="PANTHER" id="PTHR22093:SF0">
    <property type="entry name" value="LEUKOCYTE RECEPTOR CLUSTER MEMBER 1"/>
    <property type="match status" value="1"/>
</dbReference>
<dbReference type="OrthoDB" id="2159131at2759"/>
<name>A0A9R1TJD2_9HYME</name>
<reference evidence="4" key="1">
    <citation type="submission" date="2025-08" db="UniProtKB">
        <authorList>
            <consortium name="RefSeq"/>
        </authorList>
    </citation>
    <scope>IDENTIFICATION</scope>
    <source>
        <strain evidence="4">USDA-PBARC FA_bdor</strain>
        <tissue evidence="4">Whole organism</tissue>
    </source>
</reference>
<feature type="domain" description="CBF1-interacting co-repressor CIR N-terminal" evidence="2">
    <location>
        <begin position="8"/>
        <end position="44"/>
    </location>
</feature>
<feature type="compositionally biased region" description="Basic residues" evidence="1">
    <location>
        <begin position="198"/>
        <end position="212"/>
    </location>
</feature>
<gene>
    <name evidence="4" type="primary">LOC105270781</name>
</gene>
<dbReference type="InterPro" id="IPR019339">
    <property type="entry name" value="CIR_N_dom"/>
</dbReference>
<evidence type="ECO:0000313" key="3">
    <source>
        <dbReference type="Proteomes" id="UP000694866"/>
    </source>
</evidence>
<protein>
    <submittedName>
        <fullName evidence="4">Leukocyte receptor cluster member 1 homolog</fullName>
    </submittedName>
</protein>
<dbReference type="KEGG" id="fas:105270781"/>
<sequence length="288" mass="33982">MNILPKKRWHVRTKENIARVRRDEAQAAEEEKERKARAQKAETEARINLLREQSRRKYDGRDKTVEIASKPEVLEHVNFFKDIEDGKIDYNKPNAEHEAEKKEEKEKYEKQIGYLTYLGQDTNEATGKKNWYDELPLRVTDAEPSKEIQEKKKLLHDPLVDVRRYLSIMGSSSSGDTRVKSETSRKRELTSDDEISSKKHKKHKKKSKKCKYDKREKKPDVDIERLRAKRLLREQSEKFKTEALLAKMRGDPLPIVKKEVSTPVIKQKYNSQFCPEIARQNAERTPRH</sequence>
<evidence type="ECO:0000313" key="4">
    <source>
        <dbReference type="RefSeq" id="XP_011310245.1"/>
    </source>
</evidence>
<dbReference type="GeneID" id="105270781"/>
<dbReference type="RefSeq" id="XP_011310245.1">
    <property type="nucleotide sequence ID" value="XM_011311943.1"/>
</dbReference>